<proteinExistence type="predicted"/>
<accession>A0A8S3RXK9</accession>
<dbReference type="OrthoDB" id="5983950at2759"/>
<reference evidence="1" key="1">
    <citation type="submission" date="2021-03" db="EMBL/GenBank/DDBJ databases">
        <authorList>
            <person name="Bekaert M."/>
        </authorList>
    </citation>
    <scope>NUCLEOTIDE SEQUENCE</scope>
</reference>
<organism evidence="1 2">
    <name type="scientific">Mytilus edulis</name>
    <name type="common">Blue mussel</name>
    <dbReference type="NCBI Taxonomy" id="6550"/>
    <lineage>
        <taxon>Eukaryota</taxon>
        <taxon>Metazoa</taxon>
        <taxon>Spiralia</taxon>
        <taxon>Lophotrochozoa</taxon>
        <taxon>Mollusca</taxon>
        <taxon>Bivalvia</taxon>
        <taxon>Autobranchia</taxon>
        <taxon>Pteriomorphia</taxon>
        <taxon>Mytilida</taxon>
        <taxon>Mytiloidea</taxon>
        <taxon>Mytilidae</taxon>
        <taxon>Mytilinae</taxon>
        <taxon>Mytilus</taxon>
    </lineage>
</organism>
<comment type="caution">
    <text evidence="1">The sequence shown here is derived from an EMBL/GenBank/DDBJ whole genome shotgun (WGS) entry which is preliminary data.</text>
</comment>
<keyword evidence="2" id="KW-1185">Reference proteome</keyword>
<gene>
    <name evidence="1" type="ORF">MEDL_27593</name>
</gene>
<name>A0A8S3RXK9_MYTED</name>
<dbReference type="PANTHER" id="PTHR46704:SF1">
    <property type="entry name" value="TELOMERE LENGTH REGULATION PROTEIN TEL2 HOMOLOG"/>
    <property type="match status" value="1"/>
</dbReference>
<dbReference type="EMBL" id="CAJPWZ010001380">
    <property type="protein sequence ID" value="CAG2213686.1"/>
    <property type="molecule type" value="Genomic_DNA"/>
</dbReference>
<dbReference type="AlphaFoldDB" id="A0A8S3RXK9"/>
<dbReference type="PANTHER" id="PTHR46704">
    <property type="entry name" value="CXC DOMAIN-CONTAINING PROTEIN-RELATED"/>
    <property type="match status" value="1"/>
</dbReference>
<protein>
    <submittedName>
        <fullName evidence="1">Uncharacterized protein</fullName>
    </submittedName>
</protein>
<dbReference type="Proteomes" id="UP000683360">
    <property type="component" value="Unassembled WGS sequence"/>
</dbReference>
<evidence type="ECO:0000313" key="2">
    <source>
        <dbReference type="Proteomes" id="UP000683360"/>
    </source>
</evidence>
<sequence length="151" mass="17210">MSCIYSTLPFISNQAHRYNRTPVLTIDQPLFWKANSQLKSAVFRLVAFHAEMSYLGCISHIILRSSGLQEILELMYAQNAVTHMLSGKAVARAIRGHMLVDTAIHSLLVFKIFKFDFPAEKYEEGRINDCVDISLRQQIIVGMNTLRTFCI</sequence>
<evidence type="ECO:0000313" key="1">
    <source>
        <dbReference type="EMBL" id="CAG2213686.1"/>
    </source>
</evidence>